<comment type="caution">
    <text evidence="2">The sequence shown here is derived from an EMBL/GenBank/DDBJ whole genome shotgun (WGS) entry which is preliminary data.</text>
</comment>
<dbReference type="Proteomes" id="UP001302602">
    <property type="component" value="Unassembled WGS sequence"/>
</dbReference>
<reference evidence="2" key="2">
    <citation type="submission" date="2023-05" db="EMBL/GenBank/DDBJ databases">
        <authorList>
            <consortium name="Lawrence Berkeley National Laboratory"/>
            <person name="Steindorff A."/>
            <person name="Hensen N."/>
            <person name="Bonometti L."/>
            <person name="Westerberg I."/>
            <person name="Brannstrom I.O."/>
            <person name="Guillou S."/>
            <person name="Cros-Aarteil S."/>
            <person name="Calhoun S."/>
            <person name="Haridas S."/>
            <person name="Kuo A."/>
            <person name="Mondo S."/>
            <person name="Pangilinan J."/>
            <person name="Riley R."/>
            <person name="Labutti K."/>
            <person name="Andreopoulos B."/>
            <person name="Lipzen A."/>
            <person name="Chen C."/>
            <person name="Yanf M."/>
            <person name="Daum C."/>
            <person name="Ng V."/>
            <person name="Clum A."/>
            <person name="Ohm R."/>
            <person name="Martin F."/>
            <person name="Silar P."/>
            <person name="Natvig D."/>
            <person name="Lalanne C."/>
            <person name="Gautier V."/>
            <person name="Ament-Velasquez S.L."/>
            <person name="Kruys A."/>
            <person name="Hutchinson M.I."/>
            <person name="Powell A.J."/>
            <person name="Barry K."/>
            <person name="Miller A.N."/>
            <person name="Grigoriev I.V."/>
            <person name="Debuchy R."/>
            <person name="Gladieux P."/>
            <person name="Thoren M.H."/>
            <person name="Johannesson H."/>
        </authorList>
    </citation>
    <scope>NUCLEOTIDE SEQUENCE</scope>
    <source>
        <strain evidence="2">CBS 731.68</strain>
    </source>
</reference>
<keyword evidence="1" id="KW-1133">Transmembrane helix</keyword>
<feature type="transmembrane region" description="Helical" evidence="1">
    <location>
        <begin position="121"/>
        <end position="145"/>
    </location>
</feature>
<sequence length="157" mass="17395">MAAGLVFSFLFCALPFNSFIFVSFVPRFKAYLHCARHQPRHRGDGQLGAGIDSGSFYPSGLELGERIDIFIDSLLEDIGLWLVGLFLPSTVQVGPRRDIYLLVLAGTLLTYSRNVIRSLRLLPCCCSCCVSCLHVFWMLALYLALRAMSLPALDGCV</sequence>
<protein>
    <submittedName>
        <fullName evidence="2">Uncharacterized protein</fullName>
    </submittedName>
</protein>
<name>A0AAN6UAK1_9PEZI</name>
<keyword evidence="1" id="KW-0472">Membrane</keyword>
<evidence type="ECO:0000256" key="1">
    <source>
        <dbReference type="SAM" id="Phobius"/>
    </source>
</evidence>
<proteinExistence type="predicted"/>
<accession>A0AAN6UAK1</accession>
<evidence type="ECO:0000313" key="2">
    <source>
        <dbReference type="EMBL" id="KAK4129070.1"/>
    </source>
</evidence>
<keyword evidence="3" id="KW-1185">Reference proteome</keyword>
<gene>
    <name evidence="2" type="ORF">N657DRAFT_52123</name>
</gene>
<dbReference type="RefSeq" id="XP_062652841.1">
    <property type="nucleotide sequence ID" value="XM_062787722.1"/>
</dbReference>
<reference evidence="2" key="1">
    <citation type="journal article" date="2023" name="Mol. Phylogenet. Evol.">
        <title>Genome-scale phylogeny and comparative genomics of the fungal order Sordariales.</title>
        <authorList>
            <person name="Hensen N."/>
            <person name="Bonometti L."/>
            <person name="Westerberg I."/>
            <person name="Brannstrom I.O."/>
            <person name="Guillou S."/>
            <person name="Cros-Aarteil S."/>
            <person name="Calhoun S."/>
            <person name="Haridas S."/>
            <person name="Kuo A."/>
            <person name="Mondo S."/>
            <person name="Pangilinan J."/>
            <person name="Riley R."/>
            <person name="LaButti K."/>
            <person name="Andreopoulos B."/>
            <person name="Lipzen A."/>
            <person name="Chen C."/>
            <person name="Yan M."/>
            <person name="Daum C."/>
            <person name="Ng V."/>
            <person name="Clum A."/>
            <person name="Steindorff A."/>
            <person name="Ohm R.A."/>
            <person name="Martin F."/>
            <person name="Silar P."/>
            <person name="Natvig D.O."/>
            <person name="Lalanne C."/>
            <person name="Gautier V."/>
            <person name="Ament-Velasquez S.L."/>
            <person name="Kruys A."/>
            <person name="Hutchinson M.I."/>
            <person name="Powell A.J."/>
            <person name="Barry K."/>
            <person name="Miller A.N."/>
            <person name="Grigoriev I.V."/>
            <person name="Debuchy R."/>
            <person name="Gladieux P."/>
            <person name="Hiltunen Thoren M."/>
            <person name="Johannesson H."/>
        </authorList>
    </citation>
    <scope>NUCLEOTIDE SEQUENCE</scope>
    <source>
        <strain evidence="2">CBS 731.68</strain>
    </source>
</reference>
<dbReference type="EMBL" id="MU853223">
    <property type="protein sequence ID" value="KAK4129070.1"/>
    <property type="molecule type" value="Genomic_DNA"/>
</dbReference>
<keyword evidence="1" id="KW-0812">Transmembrane</keyword>
<dbReference type="AlphaFoldDB" id="A0AAN6UAK1"/>
<organism evidence="2 3">
    <name type="scientific">Parathielavia appendiculata</name>
    <dbReference type="NCBI Taxonomy" id="2587402"/>
    <lineage>
        <taxon>Eukaryota</taxon>
        <taxon>Fungi</taxon>
        <taxon>Dikarya</taxon>
        <taxon>Ascomycota</taxon>
        <taxon>Pezizomycotina</taxon>
        <taxon>Sordariomycetes</taxon>
        <taxon>Sordariomycetidae</taxon>
        <taxon>Sordariales</taxon>
        <taxon>Chaetomiaceae</taxon>
        <taxon>Parathielavia</taxon>
    </lineage>
</organism>
<dbReference type="GeneID" id="87824492"/>
<evidence type="ECO:0000313" key="3">
    <source>
        <dbReference type="Proteomes" id="UP001302602"/>
    </source>
</evidence>